<dbReference type="Pfam" id="PF01817">
    <property type="entry name" value="CM_2"/>
    <property type="match status" value="1"/>
</dbReference>
<dbReference type="PROSITE" id="PS51168">
    <property type="entry name" value="CHORISMATE_MUT_2"/>
    <property type="match status" value="1"/>
</dbReference>
<dbReference type="SMART" id="SM00830">
    <property type="entry name" value="CM_2"/>
    <property type="match status" value="1"/>
</dbReference>
<keyword evidence="2" id="KW-0413">Isomerase</keyword>
<dbReference type="InterPro" id="IPR002701">
    <property type="entry name" value="CM_II_prokaryot"/>
</dbReference>
<comment type="caution">
    <text evidence="4">The sequence shown here is derived from an EMBL/GenBank/DDBJ whole genome shotgun (WGS) entry which is preliminary data.</text>
</comment>
<dbReference type="RefSeq" id="WP_302039924.1">
    <property type="nucleotide sequence ID" value="NZ_JAUKPO010000016.1"/>
</dbReference>
<feature type="domain" description="Chorismate mutase" evidence="3">
    <location>
        <begin position="4"/>
        <end position="94"/>
    </location>
</feature>
<gene>
    <name evidence="4" type="ORF">Q0590_22795</name>
</gene>
<dbReference type="Proteomes" id="UP001168528">
    <property type="component" value="Unassembled WGS sequence"/>
</dbReference>
<evidence type="ECO:0000313" key="5">
    <source>
        <dbReference type="Proteomes" id="UP001168528"/>
    </source>
</evidence>
<organism evidence="4 5">
    <name type="scientific">Rhodocytophaga aerolata</name>
    <dbReference type="NCBI Taxonomy" id="455078"/>
    <lineage>
        <taxon>Bacteria</taxon>
        <taxon>Pseudomonadati</taxon>
        <taxon>Bacteroidota</taxon>
        <taxon>Cytophagia</taxon>
        <taxon>Cytophagales</taxon>
        <taxon>Rhodocytophagaceae</taxon>
        <taxon>Rhodocytophaga</taxon>
    </lineage>
</organism>
<dbReference type="EMBL" id="JAUKPO010000016">
    <property type="protein sequence ID" value="MDO1449123.1"/>
    <property type="molecule type" value="Genomic_DNA"/>
</dbReference>
<dbReference type="PANTHER" id="PTHR38041">
    <property type="entry name" value="CHORISMATE MUTASE"/>
    <property type="match status" value="1"/>
</dbReference>
<proteinExistence type="predicted"/>
<protein>
    <recommendedName>
        <fullName evidence="1">chorismate mutase</fullName>
        <ecNumber evidence="1">5.4.99.5</ecNumber>
    </recommendedName>
</protein>
<dbReference type="Gene3D" id="1.20.59.10">
    <property type="entry name" value="Chorismate mutase"/>
    <property type="match status" value="1"/>
</dbReference>
<dbReference type="InterPro" id="IPR036979">
    <property type="entry name" value="CM_dom_sf"/>
</dbReference>
<evidence type="ECO:0000259" key="3">
    <source>
        <dbReference type="PROSITE" id="PS51168"/>
    </source>
</evidence>
<dbReference type="PANTHER" id="PTHR38041:SF1">
    <property type="entry name" value="CHORISMATE MUTASE"/>
    <property type="match status" value="1"/>
</dbReference>
<evidence type="ECO:0000256" key="2">
    <source>
        <dbReference type="ARBA" id="ARBA00023235"/>
    </source>
</evidence>
<keyword evidence="5" id="KW-1185">Reference proteome</keyword>
<keyword evidence="4" id="KW-0456">Lyase</keyword>
<name>A0ABT8RD16_9BACT</name>
<accession>A0ABT8RD16</accession>
<evidence type="ECO:0000256" key="1">
    <source>
        <dbReference type="ARBA" id="ARBA00012404"/>
    </source>
</evidence>
<dbReference type="GO" id="GO:0043904">
    <property type="term" value="F:isochorismate pyruvate lyase activity"/>
    <property type="evidence" value="ECO:0007669"/>
    <property type="project" value="UniProtKB-EC"/>
</dbReference>
<dbReference type="EC" id="5.4.99.5" evidence="1"/>
<dbReference type="PIRSF" id="PIRSF029775">
    <property type="entry name" value="Isochor_pyr_lyas"/>
    <property type="match status" value="1"/>
</dbReference>
<evidence type="ECO:0000313" key="4">
    <source>
        <dbReference type="EMBL" id="MDO1449123.1"/>
    </source>
</evidence>
<dbReference type="InterPro" id="IPR008241">
    <property type="entry name" value="Isochorismate_pyruvate-lyase"/>
</dbReference>
<dbReference type="NCBIfam" id="TIGR01803">
    <property type="entry name" value="CM-like"/>
    <property type="match status" value="1"/>
</dbReference>
<dbReference type="InterPro" id="IPR036263">
    <property type="entry name" value="Chorismate_II_sf"/>
</dbReference>
<dbReference type="InterPro" id="IPR051331">
    <property type="entry name" value="Chorismate_mutase-related"/>
</dbReference>
<dbReference type="NCBIfam" id="NF005475">
    <property type="entry name" value="PRK07075.1"/>
    <property type="match status" value="1"/>
</dbReference>
<sequence>MKKSEECADMGEIRKEIDKIDQQIIQLLGQRFGYVKAASKFKTSEMSVKAPERLHSMLQQRRIWASEAGLNPEVIEKMYRDLVNYFIEEEMKQWQNHAPK</sequence>
<dbReference type="SUPFAM" id="SSF48600">
    <property type="entry name" value="Chorismate mutase II"/>
    <property type="match status" value="1"/>
</dbReference>
<reference evidence="4" key="1">
    <citation type="submission" date="2023-07" db="EMBL/GenBank/DDBJ databases">
        <title>The genome sequence of Rhodocytophaga aerolata KACC 12507.</title>
        <authorList>
            <person name="Zhang X."/>
        </authorList>
    </citation>
    <scope>NUCLEOTIDE SEQUENCE</scope>
    <source>
        <strain evidence="4">KACC 12507</strain>
    </source>
</reference>